<dbReference type="Proteomes" id="UP000282002">
    <property type="component" value="Chromosome"/>
</dbReference>
<dbReference type="OrthoDB" id="9807503at2"/>
<evidence type="ECO:0000259" key="8">
    <source>
        <dbReference type="Pfam" id="PF00749"/>
    </source>
</evidence>
<dbReference type="Pfam" id="PF00749">
    <property type="entry name" value="tRNA-synt_1c"/>
    <property type="match status" value="2"/>
</dbReference>
<evidence type="ECO:0000256" key="1">
    <source>
        <dbReference type="ARBA" id="ARBA00022598"/>
    </source>
</evidence>
<dbReference type="SUPFAM" id="SSF52374">
    <property type="entry name" value="Nucleotidylyl transferase"/>
    <property type="match status" value="1"/>
</dbReference>
<keyword evidence="6 7" id="KW-0030">Aminoacyl-tRNA synthetase</keyword>
<dbReference type="PANTHER" id="PTHR43311:SF1">
    <property type="entry name" value="GLUTAMYL-Q TRNA(ASP) SYNTHETASE"/>
    <property type="match status" value="1"/>
</dbReference>
<evidence type="ECO:0000256" key="6">
    <source>
        <dbReference type="ARBA" id="ARBA00023146"/>
    </source>
</evidence>
<keyword evidence="4" id="KW-0862">Zinc</keyword>
<keyword evidence="7" id="KW-0648">Protein biosynthesis</keyword>
<comment type="similarity">
    <text evidence="7">Belongs to the class-I aminoacyl-tRNA synthetase family.</text>
</comment>
<dbReference type="GO" id="GO:0004818">
    <property type="term" value="F:glutamate-tRNA ligase activity"/>
    <property type="evidence" value="ECO:0007669"/>
    <property type="project" value="TreeGrafter"/>
</dbReference>
<keyword evidence="2" id="KW-0479">Metal-binding</keyword>
<keyword evidence="10" id="KW-1185">Reference proteome</keyword>
<proteinExistence type="inferred from homology"/>
<dbReference type="GO" id="GO:0006424">
    <property type="term" value="P:glutamyl-tRNA aminoacylation"/>
    <property type="evidence" value="ECO:0007669"/>
    <property type="project" value="TreeGrafter"/>
</dbReference>
<dbReference type="EMBL" id="CP034328">
    <property type="protein sequence ID" value="AZL57568.1"/>
    <property type="molecule type" value="Genomic_DNA"/>
</dbReference>
<dbReference type="KEGG" id="taw:EI545_01130"/>
<evidence type="ECO:0000313" key="9">
    <source>
        <dbReference type="EMBL" id="AZL57568.1"/>
    </source>
</evidence>
<dbReference type="InterPro" id="IPR001412">
    <property type="entry name" value="aa-tRNA-synth_I_CS"/>
</dbReference>
<dbReference type="RefSeq" id="WP_125323756.1">
    <property type="nucleotide sequence ID" value="NZ_CP034328.1"/>
</dbReference>
<dbReference type="InterPro" id="IPR049940">
    <property type="entry name" value="GluQ/Sye"/>
</dbReference>
<gene>
    <name evidence="9" type="ORF">EI545_01130</name>
</gene>
<feature type="domain" description="Glutamyl/glutaminyl-tRNA synthetase class Ib catalytic" evidence="8">
    <location>
        <begin position="194"/>
        <end position="305"/>
    </location>
</feature>
<feature type="domain" description="Glutamyl/glutaminyl-tRNA synthetase class Ib catalytic" evidence="8">
    <location>
        <begin position="3"/>
        <end position="104"/>
    </location>
</feature>
<dbReference type="GO" id="GO:0005829">
    <property type="term" value="C:cytosol"/>
    <property type="evidence" value="ECO:0007669"/>
    <property type="project" value="TreeGrafter"/>
</dbReference>
<dbReference type="PANTHER" id="PTHR43311">
    <property type="entry name" value="GLUTAMATE--TRNA LIGASE"/>
    <property type="match status" value="1"/>
</dbReference>
<dbReference type="InterPro" id="IPR020058">
    <property type="entry name" value="Glu/Gln-tRNA-synth_Ib_cat-dom"/>
</dbReference>
<dbReference type="NCBIfam" id="NF004315">
    <property type="entry name" value="PRK05710.1-4"/>
    <property type="match status" value="1"/>
</dbReference>
<evidence type="ECO:0000256" key="7">
    <source>
        <dbReference type="RuleBase" id="RU363037"/>
    </source>
</evidence>
<dbReference type="InterPro" id="IPR000924">
    <property type="entry name" value="Glu/Gln-tRNA-synth"/>
</dbReference>
<dbReference type="InterPro" id="IPR014729">
    <property type="entry name" value="Rossmann-like_a/b/a_fold"/>
</dbReference>
<keyword evidence="5 7" id="KW-0067">ATP-binding</keyword>
<evidence type="ECO:0000256" key="3">
    <source>
        <dbReference type="ARBA" id="ARBA00022741"/>
    </source>
</evidence>
<dbReference type="PRINTS" id="PR00987">
    <property type="entry name" value="TRNASYNTHGLU"/>
</dbReference>
<dbReference type="GO" id="GO:0005524">
    <property type="term" value="F:ATP binding"/>
    <property type="evidence" value="ECO:0007669"/>
    <property type="project" value="UniProtKB-KW"/>
</dbReference>
<keyword evidence="1 7" id="KW-0436">Ligase</keyword>
<evidence type="ECO:0000256" key="2">
    <source>
        <dbReference type="ARBA" id="ARBA00022723"/>
    </source>
</evidence>
<keyword evidence="3 7" id="KW-0547">Nucleotide-binding</keyword>
<reference evidence="9 10" key="1">
    <citation type="submission" date="2018-12" db="EMBL/GenBank/DDBJ databases">
        <title>Complete genome sequencing of Tabrizicola sp. K13M18.</title>
        <authorList>
            <person name="Bae J.-W."/>
        </authorList>
    </citation>
    <scope>NUCLEOTIDE SEQUENCE [LARGE SCALE GENOMIC DNA]</scope>
    <source>
        <strain evidence="9 10">K13M18</strain>
    </source>
</reference>
<accession>A0A3S8U1X6</accession>
<evidence type="ECO:0000256" key="4">
    <source>
        <dbReference type="ARBA" id="ARBA00022833"/>
    </source>
</evidence>
<sequence length="310" mass="34786">MFVTRFAPSPTGPLHLGHAYSAILAHDMARAEGGKFLLRIEDIDRQRSKPEWELQVIDDLNWLGVWWDADPMRQSDRLPTYSQALDMLWDMGLIYPCICTRSDIAAALSAPQEGVALPSGPDGLIYPGTCRDRMWFERTFPETHPRPQTDTFRLNMAIAAHRSDAFIHRIDSAQGGWHSYATYQETGIGPEGRAGRIEFTPEDMTKSVGDIVIARRDMGTSYHLSVVLDDAAQGITHVIRGADLTEATKIHVLLQHLFGLPTPIYHHHRLIRDDQGKRLAKRDDARAIAKYRSEGATPADIRRMVGLPTA</sequence>
<protein>
    <submittedName>
        <fullName evidence="9">tRNA glutamyl-Q(34) synthetase GluQRS</fullName>
        <ecNumber evidence="9">6.1.1.-</ecNumber>
    </submittedName>
</protein>
<name>A0A3S8U1X6_9RHOB</name>
<dbReference type="AlphaFoldDB" id="A0A3S8U1X6"/>
<dbReference type="EC" id="6.1.1.-" evidence="9"/>
<evidence type="ECO:0000313" key="10">
    <source>
        <dbReference type="Proteomes" id="UP000282002"/>
    </source>
</evidence>
<organism evidence="9 10">
    <name type="scientific">Tabrizicola piscis</name>
    <dbReference type="NCBI Taxonomy" id="2494374"/>
    <lineage>
        <taxon>Bacteria</taxon>
        <taxon>Pseudomonadati</taxon>
        <taxon>Pseudomonadota</taxon>
        <taxon>Alphaproteobacteria</taxon>
        <taxon>Rhodobacterales</taxon>
        <taxon>Paracoccaceae</taxon>
        <taxon>Tabrizicola</taxon>
    </lineage>
</organism>
<dbReference type="Gene3D" id="3.40.50.620">
    <property type="entry name" value="HUPs"/>
    <property type="match status" value="1"/>
</dbReference>
<evidence type="ECO:0000256" key="5">
    <source>
        <dbReference type="ARBA" id="ARBA00022840"/>
    </source>
</evidence>
<dbReference type="PROSITE" id="PS00178">
    <property type="entry name" value="AA_TRNA_LIGASE_I"/>
    <property type="match status" value="1"/>
</dbReference>